<evidence type="ECO:0000256" key="10">
    <source>
        <dbReference type="ARBA" id="ARBA00023128"/>
    </source>
</evidence>
<dbReference type="Proteomes" id="UP000466442">
    <property type="component" value="Unassembled WGS sequence"/>
</dbReference>
<feature type="region of interest" description="Disordered" evidence="14">
    <location>
        <begin position="1"/>
        <end position="22"/>
    </location>
</feature>
<feature type="region of interest" description="Disordered" evidence="14">
    <location>
        <begin position="403"/>
        <end position="439"/>
    </location>
</feature>
<evidence type="ECO:0000256" key="8">
    <source>
        <dbReference type="ARBA" id="ARBA00023054"/>
    </source>
</evidence>
<comment type="subcellular location">
    <subcellularLocation>
        <location evidence="3">Cytoplasm</location>
    </subcellularLocation>
    <subcellularLocation>
        <location evidence="2">Mitochondrion matrix</location>
    </subcellularLocation>
    <subcellularLocation>
        <location evidence="1">Mitochondrion outer membrane</location>
    </subcellularLocation>
</comment>
<evidence type="ECO:0000256" key="14">
    <source>
        <dbReference type="SAM" id="MobiDB-lite"/>
    </source>
</evidence>
<evidence type="ECO:0000256" key="4">
    <source>
        <dbReference type="ARBA" id="ARBA00008233"/>
    </source>
</evidence>
<dbReference type="GO" id="GO:0035695">
    <property type="term" value="P:mitophagy by internal vacuole formation"/>
    <property type="evidence" value="ECO:0007669"/>
    <property type="project" value="TreeGrafter"/>
</dbReference>
<evidence type="ECO:0000256" key="11">
    <source>
        <dbReference type="ARBA" id="ARBA00023136"/>
    </source>
</evidence>
<evidence type="ECO:0000256" key="7">
    <source>
        <dbReference type="ARBA" id="ARBA00022787"/>
    </source>
</evidence>
<keyword evidence="7" id="KW-1000">Mitochondrion outer membrane</keyword>
<feature type="domain" description="Mitochondria-eating protein C-terminal" evidence="15">
    <location>
        <begin position="526"/>
        <end position="720"/>
    </location>
</feature>
<evidence type="ECO:0000256" key="3">
    <source>
        <dbReference type="ARBA" id="ARBA00004496"/>
    </source>
</evidence>
<accession>A0A8S9XIA5</accession>
<feature type="coiled-coil region" evidence="13">
    <location>
        <begin position="484"/>
        <end position="511"/>
    </location>
</feature>
<evidence type="ECO:0000259" key="15">
    <source>
        <dbReference type="Pfam" id="PF16026"/>
    </source>
</evidence>
<evidence type="ECO:0000256" key="2">
    <source>
        <dbReference type="ARBA" id="ARBA00004305"/>
    </source>
</evidence>
<evidence type="ECO:0000256" key="9">
    <source>
        <dbReference type="ARBA" id="ARBA00023121"/>
    </source>
</evidence>
<dbReference type="OrthoDB" id="6047381at2759"/>
<dbReference type="InterPro" id="IPR031981">
    <property type="entry name" value="MIEAP_C"/>
</dbReference>
<proteinExistence type="inferred from homology"/>
<evidence type="ECO:0000256" key="1">
    <source>
        <dbReference type="ARBA" id="ARBA00004294"/>
    </source>
</evidence>
<dbReference type="GO" id="GO:0035694">
    <property type="term" value="P:mitochondrial protein catabolic process"/>
    <property type="evidence" value="ECO:0007669"/>
    <property type="project" value="InterPro"/>
</dbReference>
<reference evidence="16" key="1">
    <citation type="journal article" date="2021" name="Mol. Ecol. Resour.">
        <title>Apolygus lucorum genome provides insights into omnivorousness and mesophyll feeding.</title>
        <authorList>
            <person name="Liu Y."/>
            <person name="Liu H."/>
            <person name="Wang H."/>
            <person name="Huang T."/>
            <person name="Liu B."/>
            <person name="Yang B."/>
            <person name="Yin L."/>
            <person name="Li B."/>
            <person name="Zhang Y."/>
            <person name="Zhang S."/>
            <person name="Jiang F."/>
            <person name="Zhang X."/>
            <person name="Ren Y."/>
            <person name="Wang B."/>
            <person name="Wang S."/>
            <person name="Lu Y."/>
            <person name="Wu K."/>
            <person name="Fan W."/>
            <person name="Wang G."/>
        </authorList>
    </citation>
    <scope>NUCLEOTIDE SEQUENCE</scope>
    <source>
        <strain evidence="16">12Hb</strain>
    </source>
</reference>
<evidence type="ECO:0000313" key="17">
    <source>
        <dbReference type="Proteomes" id="UP000466442"/>
    </source>
</evidence>
<dbReference type="PANTHER" id="PTHR21771:SF1">
    <property type="entry name" value="MITOCHONDRIA-EATING PROTEIN"/>
    <property type="match status" value="1"/>
</dbReference>
<organism evidence="16 17">
    <name type="scientific">Apolygus lucorum</name>
    <name type="common">Small green plant bug</name>
    <name type="synonym">Lygocoris lucorum</name>
    <dbReference type="NCBI Taxonomy" id="248454"/>
    <lineage>
        <taxon>Eukaryota</taxon>
        <taxon>Metazoa</taxon>
        <taxon>Ecdysozoa</taxon>
        <taxon>Arthropoda</taxon>
        <taxon>Hexapoda</taxon>
        <taxon>Insecta</taxon>
        <taxon>Pterygota</taxon>
        <taxon>Neoptera</taxon>
        <taxon>Paraneoptera</taxon>
        <taxon>Hemiptera</taxon>
        <taxon>Heteroptera</taxon>
        <taxon>Panheteroptera</taxon>
        <taxon>Cimicomorpha</taxon>
        <taxon>Miridae</taxon>
        <taxon>Mirini</taxon>
        <taxon>Apolygus</taxon>
    </lineage>
</organism>
<evidence type="ECO:0000256" key="13">
    <source>
        <dbReference type="SAM" id="Coils"/>
    </source>
</evidence>
<dbReference type="Pfam" id="PF16026">
    <property type="entry name" value="MIEAP"/>
    <property type="match status" value="1"/>
</dbReference>
<evidence type="ECO:0000256" key="6">
    <source>
        <dbReference type="ARBA" id="ARBA00022490"/>
    </source>
</evidence>
<name>A0A8S9XIA5_APOLU</name>
<evidence type="ECO:0000313" key="16">
    <source>
        <dbReference type="EMBL" id="KAF6208790.1"/>
    </source>
</evidence>
<dbReference type="PANTHER" id="PTHR21771">
    <property type="entry name" value="MITOCHONDRIA-EATING PROTEIN-RELATED"/>
    <property type="match status" value="1"/>
</dbReference>
<keyword evidence="6" id="KW-0963">Cytoplasm</keyword>
<evidence type="ECO:0000256" key="5">
    <source>
        <dbReference type="ARBA" id="ARBA00019863"/>
    </source>
</evidence>
<dbReference type="AlphaFoldDB" id="A0A8S9XIA5"/>
<dbReference type="InterPro" id="IPR026169">
    <property type="entry name" value="MIEAP"/>
</dbReference>
<evidence type="ECO:0000256" key="12">
    <source>
        <dbReference type="ARBA" id="ARBA00032687"/>
    </source>
</evidence>
<dbReference type="GO" id="GO:0008289">
    <property type="term" value="F:lipid binding"/>
    <property type="evidence" value="ECO:0007669"/>
    <property type="project" value="UniProtKB-KW"/>
</dbReference>
<feature type="compositionally biased region" description="Low complexity" evidence="14">
    <location>
        <begin position="404"/>
        <end position="415"/>
    </location>
</feature>
<gene>
    <name evidence="16" type="ORF">GE061_014530</name>
</gene>
<dbReference type="GO" id="GO:0005759">
    <property type="term" value="C:mitochondrial matrix"/>
    <property type="evidence" value="ECO:0007669"/>
    <property type="project" value="UniProtKB-SubCell"/>
</dbReference>
<dbReference type="EMBL" id="WIXP02000006">
    <property type="protein sequence ID" value="KAF6208790.1"/>
    <property type="molecule type" value="Genomic_DNA"/>
</dbReference>
<sequence length="720" mass="80926">MNRYFEGYPPHRSGALMTLPPPPLTDPGATWTSYQSEPARQGERFKPERNRHGVNVQKLQWRNSNWVDGFPEMVSSMTIADVSPRFAVKRIILLYENAQYREAANFINRLSHGTFKTILNQLPIDMFIEAMPHSVSILEALYAKVFLSSDCGIKVLRPESVLMQLVKLFAGTGSPERWLGSARKLLKVIVLSEPKLKKALQVKRRALDKAVEGLGQHGLVGTTDESLMNLHDALKVEFQRLVDTYKTALSKLEELSLNGKKDGKPTAPVQASHQRQLTLTQTNIQERLIKNKTLLNVVEPATANRSAAILLAILQRRVECDKDALFQFTQLRKELKVESEQVVAPLLMRYSHACDQVLELMKEVGDDEDSSDISGYHSDSDSAIMMSGNSPYVTKRARHNFLTRSVRSGSNRSGRPCLGLSSSSSDTPPDRESTTEWEWSGSKTNSCRSVVSTEPVVTKKPTVIKPWCTSCEDRAVLQITVPDTTTHQNEVAQLQAELERTRMELEQTKTRLHVLDQHAQAKELSGPRLVRCYGNLYSQGRVEALNALDTLPPLKDATELKSKILFSVVVLAFRATGTQLTTKRDQVRRILMAPAPQSPAHKELDDSVAAYLRRTVDTFDLTHCIEEVSSQLWATLYDYPCLKNCPGLTQYIKDSVRLAWALVNQGAGYTLEYEERVFRRELHVRFHSSDGESSTIRTYLWPALLESPSGSCVYKAVVLT</sequence>
<comment type="caution">
    <text evidence="16">The sequence shown here is derived from an EMBL/GenBank/DDBJ whole genome shotgun (WGS) entry which is preliminary data.</text>
</comment>
<keyword evidence="10" id="KW-0496">Mitochondrion</keyword>
<feature type="region of interest" description="Disordered" evidence="14">
    <location>
        <begin position="365"/>
        <end position="388"/>
    </location>
</feature>
<keyword evidence="11" id="KW-0472">Membrane</keyword>
<keyword evidence="8 13" id="KW-0175">Coiled coil</keyword>
<dbReference type="GO" id="GO:0005741">
    <property type="term" value="C:mitochondrial outer membrane"/>
    <property type="evidence" value="ECO:0007669"/>
    <property type="project" value="UniProtKB-SubCell"/>
</dbReference>
<protein>
    <recommendedName>
        <fullName evidence="5">Mitochondria-eating protein</fullName>
    </recommendedName>
    <alternativeName>
        <fullName evidence="12">Spermatogenesis-associated protein 18</fullName>
    </alternativeName>
</protein>
<comment type="similarity">
    <text evidence="4">Belongs to the MIEAP family.</text>
</comment>
<keyword evidence="17" id="KW-1185">Reference proteome</keyword>
<keyword evidence="9" id="KW-0446">Lipid-binding</keyword>